<evidence type="ECO:0008006" key="3">
    <source>
        <dbReference type="Google" id="ProtNLM"/>
    </source>
</evidence>
<dbReference type="SUPFAM" id="SSF56784">
    <property type="entry name" value="HAD-like"/>
    <property type="match status" value="1"/>
</dbReference>
<dbReference type="RefSeq" id="WP_207940545.1">
    <property type="nucleotide sequence ID" value="NZ_CP147251.1"/>
</dbReference>
<accession>A0ABZ2SNE5</accession>
<dbReference type="Gene3D" id="3.30.1240.10">
    <property type="match status" value="1"/>
</dbReference>
<evidence type="ECO:0000313" key="1">
    <source>
        <dbReference type="EMBL" id="WYJ77310.1"/>
    </source>
</evidence>
<dbReference type="SFLD" id="SFLDG01140">
    <property type="entry name" value="C2.B:_Phosphomannomutase_and_P"/>
    <property type="match status" value="1"/>
</dbReference>
<dbReference type="PANTHER" id="PTHR10000">
    <property type="entry name" value="PHOSPHOSERINE PHOSPHATASE"/>
    <property type="match status" value="1"/>
</dbReference>
<dbReference type="PROSITE" id="PS01229">
    <property type="entry name" value="COF_2"/>
    <property type="match status" value="1"/>
</dbReference>
<reference evidence="1 2" key="1">
    <citation type="submission" date="2021-03" db="EMBL/GenBank/DDBJ databases">
        <authorList>
            <person name="Gilmore M.S."/>
            <person name="Schwartzman J."/>
            <person name="Van Tyne D."/>
            <person name="Martin M."/>
            <person name="Earl A.M."/>
            <person name="Manson A.L."/>
            <person name="Straub T."/>
            <person name="Salamzade R."/>
            <person name="Saavedra J."/>
            <person name="Lebreton F."/>
            <person name="Prichula J."/>
            <person name="Schaufler K."/>
            <person name="Gaca A."/>
            <person name="Sgardioli B."/>
            <person name="Wagenaar J."/>
            <person name="Strong T."/>
        </authorList>
    </citation>
    <scope>NUCLEOTIDE SEQUENCE [LARGE SCALE GENOMIC DNA]</scope>
    <source>
        <strain evidence="1 2">DIV2402</strain>
    </source>
</reference>
<gene>
    <name evidence="1" type="ORF">DOK78_001948</name>
</gene>
<dbReference type="Pfam" id="PF08282">
    <property type="entry name" value="Hydrolase_3"/>
    <property type="match status" value="1"/>
</dbReference>
<dbReference type="InterPro" id="IPR023214">
    <property type="entry name" value="HAD_sf"/>
</dbReference>
<dbReference type="SFLD" id="SFLDS00003">
    <property type="entry name" value="Haloacid_Dehalogenase"/>
    <property type="match status" value="1"/>
</dbReference>
<organism evidence="1 2">
    <name type="scientific">Candidatus Enterococcus lowellii</name>
    <dbReference type="NCBI Taxonomy" id="2230877"/>
    <lineage>
        <taxon>Bacteria</taxon>
        <taxon>Bacillati</taxon>
        <taxon>Bacillota</taxon>
        <taxon>Bacilli</taxon>
        <taxon>Lactobacillales</taxon>
        <taxon>Enterococcaceae</taxon>
        <taxon>Enterococcus</taxon>
    </lineage>
</organism>
<protein>
    <recommendedName>
        <fullName evidence="3">Hydrolase</fullName>
    </recommendedName>
</protein>
<reference evidence="1 2" key="2">
    <citation type="submission" date="2024-03" db="EMBL/GenBank/DDBJ databases">
        <title>The Genome Sequence of Enterococcus sp. DIV2402.</title>
        <authorList>
            <consortium name="The Broad Institute Genomics Platform"/>
            <consortium name="The Broad Institute Microbial Omics Core"/>
            <consortium name="The Broad Institute Genomic Center for Infectious Diseases"/>
            <person name="Earl A."/>
            <person name="Manson A."/>
            <person name="Gilmore M."/>
            <person name="Schwartman J."/>
            <person name="Shea T."/>
            <person name="Abouelleil A."/>
            <person name="Cao P."/>
            <person name="Chapman S."/>
            <person name="Cusick C."/>
            <person name="Young S."/>
            <person name="Neafsey D."/>
            <person name="Nusbaum C."/>
            <person name="Birren B."/>
        </authorList>
    </citation>
    <scope>NUCLEOTIDE SEQUENCE [LARGE SCALE GENOMIC DNA]</scope>
    <source>
        <strain evidence="1 2">DIV2402</strain>
    </source>
</reference>
<dbReference type="EMBL" id="CP147251">
    <property type="protein sequence ID" value="WYJ77310.1"/>
    <property type="molecule type" value="Genomic_DNA"/>
</dbReference>
<name>A0ABZ2SNE5_9ENTE</name>
<dbReference type="InterPro" id="IPR006379">
    <property type="entry name" value="HAD-SF_hydro_IIB"/>
</dbReference>
<sequence>MIKLIITDLDGTFLNNKGEFDKAYYKKVRQQMNEQDVYFAACTGKQCERVEELFGDETKDIWILGDSATRIKHEGQYVYESLLPNQLGRRMIAKLATIASDHVIIACTPTAAFIQDSVPENEAKKVRGSYAVVKTLADLQKIEEDFVKITIYDPKLRCFDSVLELEEFKNEAYIVASEAAWIDISNYGVHKGTTVKELQQLLNVTEAETMTFGDGLNDVELMQAATYSFAMRNAFEETKKAAAFVTTSNDENGVLSTIEKILALQAK</sequence>
<dbReference type="NCBIfam" id="TIGR01484">
    <property type="entry name" value="HAD-SF-IIB"/>
    <property type="match status" value="1"/>
</dbReference>
<dbReference type="InterPro" id="IPR036412">
    <property type="entry name" value="HAD-like_sf"/>
</dbReference>
<keyword evidence="2" id="KW-1185">Reference proteome</keyword>
<dbReference type="Gene3D" id="3.40.50.1000">
    <property type="entry name" value="HAD superfamily/HAD-like"/>
    <property type="match status" value="1"/>
</dbReference>
<dbReference type="PANTHER" id="PTHR10000:SF53">
    <property type="entry name" value="5-AMINO-6-(5-PHOSPHO-D-RIBITYLAMINO)URACIL PHOSPHATASE YBJI-RELATED"/>
    <property type="match status" value="1"/>
</dbReference>
<evidence type="ECO:0000313" key="2">
    <source>
        <dbReference type="Proteomes" id="UP000664701"/>
    </source>
</evidence>
<proteinExistence type="predicted"/>
<dbReference type="Proteomes" id="UP000664701">
    <property type="component" value="Chromosome"/>
</dbReference>